<proteinExistence type="predicted"/>
<dbReference type="RefSeq" id="WP_089347539.1">
    <property type="nucleotide sequence ID" value="NZ_BJUM01000008.1"/>
</dbReference>
<keyword evidence="2" id="KW-1185">Reference proteome</keyword>
<accession>A0A510XT88</accession>
<sequence>MSKWYRTGVVNLTKDSDIIEGIGTYWASAANKPSEGDMFVLDTRVYEVMEVIDDSTIRIDKPYNLATKSNVLYGIMRSVSATTNTRLAAQVSDTLEKLGNRVTVSTTAPSAGQGKDGDIWIVAAP</sequence>
<gene>
    <name evidence="1" type="ORF">PES01_10940</name>
</gene>
<protein>
    <submittedName>
        <fullName evidence="1">Uncharacterized protein</fullName>
    </submittedName>
</protein>
<dbReference type="AlphaFoldDB" id="A0A510XT88"/>
<reference evidence="1 2" key="1">
    <citation type="submission" date="2019-07" db="EMBL/GenBank/DDBJ databases">
        <title>Whole genome shotgun sequence of Pseudoalteromonas espejiana NBRC 102222.</title>
        <authorList>
            <person name="Hosoyama A."/>
            <person name="Uohara A."/>
            <person name="Ohji S."/>
            <person name="Ichikawa N."/>
        </authorList>
    </citation>
    <scope>NUCLEOTIDE SEQUENCE [LARGE SCALE GENOMIC DNA]</scope>
    <source>
        <strain evidence="1 2">NBRC 102222</strain>
    </source>
</reference>
<evidence type="ECO:0000313" key="1">
    <source>
        <dbReference type="EMBL" id="GEK54249.1"/>
    </source>
</evidence>
<name>A0A510XT88_9GAMM</name>
<comment type="caution">
    <text evidence="1">The sequence shown here is derived from an EMBL/GenBank/DDBJ whole genome shotgun (WGS) entry which is preliminary data.</text>
</comment>
<dbReference type="Proteomes" id="UP000321419">
    <property type="component" value="Unassembled WGS sequence"/>
</dbReference>
<evidence type="ECO:0000313" key="2">
    <source>
        <dbReference type="Proteomes" id="UP000321419"/>
    </source>
</evidence>
<dbReference type="EMBL" id="BJUM01000008">
    <property type="protein sequence ID" value="GEK54249.1"/>
    <property type="molecule type" value="Genomic_DNA"/>
</dbReference>
<dbReference type="OrthoDB" id="6683604at2"/>
<organism evidence="1 2">
    <name type="scientific">Pseudoalteromonas espejiana</name>
    <dbReference type="NCBI Taxonomy" id="28107"/>
    <lineage>
        <taxon>Bacteria</taxon>
        <taxon>Pseudomonadati</taxon>
        <taxon>Pseudomonadota</taxon>
        <taxon>Gammaproteobacteria</taxon>
        <taxon>Alteromonadales</taxon>
        <taxon>Pseudoalteromonadaceae</taxon>
        <taxon>Pseudoalteromonas</taxon>
    </lineage>
</organism>